<proteinExistence type="predicted"/>
<protein>
    <submittedName>
        <fullName evidence="1">Uncharacterized protein</fullName>
    </submittedName>
</protein>
<dbReference type="Proteomes" id="UP001234178">
    <property type="component" value="Unassembled WGS sequence"/>
</dbReference>
<accession>A0ABR0A1K2</accession>
<evidence type="ECO:0000313" key="2">
    <source>
        <dbReference type="Proteomes" id="UP001234178"/>
    </source>
</evidence>
<sequence>MLRAIQVIPNFAQRALINSKHVRKYLTTSALLEEGAITLSQYFHHHVEDEDDEISVFLELFIL</sequence>
<name>A0ABR0A1K2_9CRUS</name>
<comment type="caution">
    <text evidence="1">The sequence shown here is derived from an EMBL/GenBank/DDBJ whole genome shotgun (WGS) entry which is preliminary data.</text>
</comment>
<reference evidence="1 2" key="1">
    <citation type="journal article" date="2023" name="Nucleic Acids Res.">
        <title>The hologenome of Daphnia magna reveals possible DNA methylation and microbiome-mediated evolution of the host genome.</title>
        <authorList>
            <person name="Chaturvedi A."/>
            <person name="Li X."/>
            <person name="Dhandapani V."/>
            <person name="Marshall H."/>
            <person name="Kissane S."/>
            <person name="Cuenca-Cambronero M."/>
            <person name="Asole G."/>
            <person name="Calvet F."/>
            <person name="Ruiz-Romero M."/>
            <person name="Marangio P."/>
            <person name="Guigo R."/>
            <person name="Rago D."/>
            <person name="Mirbahai L."/>
            <person name="Eastwood N."/>
            <person name="Colbourne J.K."/>
            <person name="Zhou J."/>
            <person name="Mallon E."/>
            <person name="Orsini L."/>
        </authorList>
    </citation>
    <scope>NUCLEOTIDE SEQUENCE [LARGE SCALE GENOMIC DNA]</scope>
    <source>
        <strain evidence="1">LRV0_1</strain>
    </source>
</reference>
<dbReference type="EMBL" id="JAOYFB010000036">
    <property type="protein sequence ID" value="KAK4019040.1"/>
    <property type="molecule type" value="Genomic_DNA"/>
</dbReference>
<organism evidence="1 2">
    <name type="scientific">Daphnia magna</name>
    <dbReference type="NCBI Taxonomy" id="35525"/>
    <lineage>
        <taxon>Eukaryota</taxon>
        <taxon>Metazoa</taxon>
        <taxon>Ecdysozoa</taxon>
        <taxon>Arthropoda</taxon>
        <taxon>Crustacea</taxon>
        <taxon>Branchiopoda</taxon>
        <taxon>Diplostraca</taxon>
        <taxon>Cladocera</taxon>
        <taxon>Anomopoda</taxon>
        <taxon>Daphniidae</taxon>
        <taxon>Daphnia</taxon>
    </lineage>
</organism>
<gene>
    <name evidence="1" type="ORF">OUZ56_001073</name>
</gene>
<evidence type="ECO:0000313" key="1">
    <source>
        <dbReference type="EMBL" id="KAK4019040.1"/>
    </source>
</evidence>
<keyword evidence="2" id="KW-1185">Reference proteome</keyword>